<reference evidence="2 3" key="1">
    <citation type="submission" date="2019-01" db="EMBL/GenBank/DDBJ databases">
        <authorList>
            <person name="Chen W.-M."/>
        </authorList>
    </citation>
    <scope>NUCLEOTIDE SEQUENCE [LARGE SCALE GENOMIC DNA]</scope>
    <source>
        <strain evidence="2 3">YBJ-36</strain>
    </source>
</reference>
<dbReference type="Proteomes" id="UP000282759">
    <property type="component" value="Unassembled WGS sequence"/>
</dbReference>
<comment type="caution">
    <text evidence="2">The sequence shown here is derived from an EMBL/GenBank/DDBJ whole genome shotgun (WGS) entry which is preliminary data.</text>
</comment>
<protein>
    <submittedName>
        <fullName evidence="2">Uncharacterized protein</fullName>
    </submittedName>
</protein>
<proteinExistence type="predicted"/>
<feature type="transmembrane region" description="Helical" evidence="1">
    <location>
        <begin position="28"/>
        <end position="46"/>
    </location>
</feature>
<dbReference type="AlphaFoldDB" id="A0A437MPY8"/>
<dbReference type="OrthoDB" id="826855at2"/>
<accession>A0A437MPY8</accession>
<feature type="transmembrane region" description="Helical" evidence="1">
    <location>
        <begin position="5"/>
        <end position="22"/>
    </location>
</feature>
<name>A0A437MPY8_9SPHI</name>
<dbReference type="RefSeq" id="WP_127706286.1">
    <property type="nucleotide sequence ID" value="NZ_SACK01000007.1"/>
</dbReference>
<evidence type="ECO:0000256" key="1">
    <source>
        <dbReference type="SAM" id="Phobius"/>
    </source>
</evidence>
<keyword evidence="3" id="KW-1185">Reference proteome</keyword>
<evidence type="ECO:0000313" key="2">
    <source>
        <dbReference type="EMBL" id="RVT99710.1"/>
    </source>
</evidence>
<dbReference type="EMBL" id="SACK01000007">
    <property type="protein sequence ID" value="RVT99710.1"/>
    <property type="molecule type" value="Genomic_DNA"/>
</dbReference>
<gene>
    <name evidence="2" type="ORF">EOD41_14785</name>
</gene>
<keyword evidence="1" id="KW-0812">Transmembrane</keyword>
<keyword evidence="1" id="KW-0472">Membrane</keyword>
<keyword evidence="1" id="KW-1133">Transmembrane helix</keyword>
<organism evidence="2 3">
    <name type="scientific">Mucilaginibacter limnophilus</name>
    <dbReference type="NCBI Taxonomy" id="1932778"/>
    <lineage>
        <taxon>Bacteria</taxon>
        <taxon>Pseudomonadati</taxon>
        <taxon>Bacteroidota</taxon>
        <taxon>Sphingobacteriia</taxon>
        <taxon>Sphingobacteriales</taxon>
        <taxon>Sphingobacteriaceae</taxon>
        <taxon>Mucilaginibacter</taxon>
    </lineage>
</organism>
<sequence>MKTGFYFSCTCVISTAAFMSALNMKNPFPAFIVAFGVWILFTWALSRRVRKQAERRRREIEFQQYMRMHYRNRI</sequence>
<evidence type="ECO:0000313" key="3">
    <source>
        <dbReference type="Proteomes" id="UP000282759"/>
    </source>
</evidence>